<evidence type="ECO:0000313" key="3">
    <source>
        <dbReference type="Proteomes" id="UP000465712"/>
    </source>
</evidence>
<dbReference type="AlphaFoldDB" id="A0A7X4WME1"/>
<sequence length="357" mass="39936">MTGNEVKLNYVITSCVRFPLLLQAMKSSLLVSAHNLDCLFVISSDGEEIKVEHLRVPQLLGIALSDDQQRLSLAAYHQVWDYQRITAPPALHASVQSTQGRDAVFYPCGSMTTGHLNTHDLAWGKDRLYMVNTRFNCIASPVYGKSFDVVWKPPFISALVAEDRCHLNGLALKHGQPAYVSYFSETDHRFGWRDGSSFDGAIMRISDEQPVIKGLCLPHSPRVNQNYLYFCESGTGRLWRCSEARLPASKSDLELVAELNGFTRGLRIVGEMAFVGLSKVRKAKDGSSRHTDMPLLEKQQDLRSGISVIDLRDGSEIACLTFLGDLNQIYDVEMVFGCNNPLIFDLNSEELSDLFHL</sequence>
<evidence type="ECO:0000259" key="1">
    <source>
        <dbReference type="Pfam" id="PF16261"/>
    </source>
</evidence>
<dbReference type="Proteomes" id="UP000465712">
    <property type="component" value="Unassembled WGS sequence"/>
</dbReference>
<name>A0A7X4WME1_9GAMM</name>
<dbReference type="EMBL" id="WXWW01000045">
    <property type="protein sequence ID" value="NAW64114.1"/>
    <property type="molecule type" value="Genomic_DNA"/>
</dbReference>
<accession>A0A7X4WME1</accession>
<feature type="domain" description="Conserved hypothetical protein CHP03032" evidence="1">
    <location>
        <begin position="18"/>
        <end position="343"/>
    </location>
</feature>
<dbReference type="NCBIfam" id="TIGR03032">
    <property type="entry name" value="TIGR03032 family protein"/>
    <property type="match status" value="1"/>
</dbReference>
<reference evidence="2 3" key="1">
    <citation type="submission" date="2017-05" db="EMBL/GenBank/DDBJ databases">
        <title>High clonality and local adaptation shapes Vibrionaceae linages within an endangered oasis.</title>
        <authorList>
            <person name="Vazquez-Rosas-Landa M."/>
        </authorList>
    </citation>
    <scope>NUCLEOTIDE SEQUENCE [LARGE SCALE GENOMIC DNA]</scope>
    <source>
        <strain evidence="2 3">P46_P4S1P180</strain>
    </source>
</reference>
<dbReference type="Pfam" id="PF16261">
    <property type="entry name" value="DUF4915"/>
    <property type="match status" value="1"/>
</dbReference>
<dbReference type="InterPro" id="IPR017481">
    <property type="entry name" value="CHP03032"/>
</dbReference>
<comment type="caution">
    <text evidence="2">The sequence shown here is derived from an EMBL/GenBank/DDBJ whole genome shotgun (WGS) entry which is preliminary data.</text>
</comment>
<dbReference type="SUPFAM" id="SSF63829">
    <property type="entry name" value="Calcium-dependent phosphotriesterase"/>
    <property type="match status" value="1"/>
</dbReference>
<proteinExistence type="predicted"/>
<organism evidence="2 3">
    <name type="scientific">Photobacterium halotolerans</name>
    <dbReference type="NCBI Taxonomy" id="265726"/>
    <lineage>
        <taxon>Bacteria</taxon>
        <taxon>Pseudomonadati</taxon>
        <taxon>Pseudomonadota</taxon>
        <taxon>Gammaproteobacteria</taxon>
        <taxon>Vibrionales</taxon>
        <taxon>Vibrionaceae</taxon>
        <taxon>Photobacterium</taxon>
    </lineage>
</organism>
<evidence type="ECO:0000313" key="2">
    <source>
        <dbReference type="EMBL" id="NAW64114.1"/>
    </source>
</evidence>
<gene>
    <name evidence="2" type="ORF">CAG72_02690</name>
</gene>
<dbReference type="RefSeq" id="WP_161442675.1">
    <property type="nucleotide sequence ID" value="NZ_WXWV01000043.1"/>
</dbReference>
<protein>
    <submittedName>
        <fullName evidence="2">TIGR03032 family protein</fullName>
    </submittedName>
</protein>